<dbReference type="EMBL" id="NMPM01000054">
    <property type="protein sequence ID" value="PAV25594.1"/>
    <property type="molecule type" value="Genomic_DNA"/>
</dbReference>
<dbReference type="PANTHER" id="PTHR43130:SF3">
    <property type="entry name" value="HTH-TYPE TRANSCRIPTIONAL REGULATOR RV1931C"/>
    <property type="match status" value="1"/>
</dbReference>
<keyword evidence="6" id="KW-1185">Reference proteome</keyword>
<keyword evidence="2" id="KW-0804">Transcription</keyword>
<proteinExistence type="predicted"/>
<reference evidence="5 6" key="1">
    <citation type="submission" date="2017-07" db="EMBL/GenBank/DDBJ databases">
        <title>Tamlnaduibacter salinus (Mi-7) genome sequencing.</title>
        <authorList>
            <person name="Verma A."/>
            <person name="Krishnamurthi S."/>
        </authorList>
    </citation>
    <scope>NUCLEOTIDE SEQUENCE [LARGE SCALE GENOMIC DNA]</scope>
    <source>
        <strain evidence="5 6">Mi-7</strain>
    </source>
</reference>
<name>A0A2A2I2S6_9GAMM</name>
<dbReference type="Proteomes" id="UP000218332">
    <property type="component" value="Unassembled WGS sequence"/>
</dbReference>
<dbReference type="GO" id="GO:0043565">
    <property type="term" value="F:sequence-specific DNA binding"/>
    <property type="evidence" value="ECO:0007669"/>
    <property type="project" value="InterPro"/>
</dbReference>
<dbReference type="RefSeq" id="WP_095611360.1">
    <property type="nucleotide sequence ID" value="NZ_NMPM01000054.1"/>
</dbReference>
<dbReference type="InterPro" id="IPR029062">
    <property type="entry name" value="Class_I_gatase-like"/>
</dbReference>
<evidence type="ECO:0000256" key="1">
    <source>
        <dbReference type="ARBA" id="ARBA00023015"/>
    </source>
</evidence>
<dbReference type="Pfam" id="PF12833">
    <property type="entry name" value="HTH_18"/>
    <property type="match status" value="1"/>
</dbReference>
<feature type="region of interest" description="Disordered" evidence="3">
    <location>
        <begin position="302"/>
        <end position="326"/>
    </location>
</feature>
<dbReference type="Pfam" id="PF01965">
    <property type="entry name" value="DJ-1_PfpI"/>
    <property type="match status" value="1"/>
</dbReference>
<dbReference type="SUPFAM" id="SSF46689">
    <property type="entry name" value="Homeodomain-like"/>
    <property type="match status" value="2"/>
</dbReference>
<dbReference type="InterPro" id="IPR009057">
    <property type="entry name" value="Homeodomain-like_sf"/>
</dbReference>
<dbReference type="PANTHER" id="PTHR43130">
    <property type="entry name" value="ARAC-FAMILY TRANSCRIPTIONAL REGULATOR"/>
    <property type="match status" value="1"/>
</dbReference>
<evidence type="ECO:0000313" key="5">
    <source>
        <dbReference type="EMBL" id="PAV25594.1"/>
    </source>
</evidence>
<comment type="caution">
    <text evidence="5">The sequence shown here is derived from an EMBL/GenBank/DDBJ whole genome shotgun (WGS) entry which is preliminary data.</text>
</comment>
<dbReference type="InterPro" id="IPR018060">
    <property type="entry name" value="HTH_AraC"/>
</dbReference>
<evidence type="ECO:0000259" key="4">
    <source>
        <dbReference type="PROSITE" id="PS01124"/>
    </source>
</evidence>
<dbReference type="SMART" id="SM00342">
    <property type="entry name" value="HTH_ARAC"/>
    <property type="match status" value="1"/>
</dbReference>
<evidence type="ECO:0000256" key="3">
    <source>
        <dbReference type="SAM" id="MobiDB-lite"/>
    </source>
</evidence>
<dbReference type="Gene3D" id="1.10.10.60">
    <property type="entry name" value="Homeodomain-like"/>
    <property type="match status" value="1"/>
</dbReference>
<keyword evidence="1" id="KW-0805">Transcription regulation</keyword>
<sequence>MDALFLLLPDVHLLDLAGPVQAIHESNELHGDFFRLHFVGLGPSVNCWQGLSIGELEGLPETIAPDTLVFVCGMKLTPQVMATARNPALVQWLKRAHAQGATLVGICTGTFVLGESGLLDNRDCTTHHQLQAALKDAFPKARVARERIFVEDGSVLTSAGVTGGIDLTLHLIWRLRGDRAAIDTARELVVHRRRMGDDQQISEHLRHRNHTSPLIHEVQDHLSQAFREPLTVSGLAKRHRVSPRHLQRLFRANTGGSIKSYLTSLRLEKAHDLLEDGKDSIEHVAEKSGFRSTRAFREAWTGKYGTPPSRLLRRHTPGGSDTTTSG</sequence>
<dbReference type="InterPro" id="IPR002818">
    <property type="entry name" value="DJ-1/PfpI"/>
</dbReference>
<dbReference type="PROSITE" id="PS01124">
    <property type="entry name" value="HTH_ARAC_FAMILY_2"/>
    <property type="match status" value="1"/>
</dbReference>
<dbReference type="GO" id="GO:0003700">
    <property type="term" value="F:DNA-binding transcription factor activity"/>
    <property type="evidence" value="ECO:0007669"/>
    <property type="project" value="InterPro"/>
</dbReference>
<dbReference type="CDD" id="cd03137">
    <property type="entry name" value="GATase1_AraC_1"/>
    <property type="match status" value="1"/>
</dbReference>
<dbReference type="SUPFAM" id="SSF52317">
    <property type="entry name" value="Class I glutamine amidotransferase-like"/>
    <property type="match status" value="1"/>
</dbReference>
<feature type="domain" description="HTH araC/xylS-type" evidence="4">
    <location>
        <begin position="212"/>
        <end position="314"/>
    </location>
</feature>
<evidence type="ECO:0000256" key="2">
    <source>
        <dbReference type="ARBA" id="ARBA00023163"/>
    </source>
</evidence>
<gene>
    <name evidence="5" type="ORF">CF392_10205</name>
</gene>
<accession>A0A2A2I2S6</accession>
<dbReference type="Gene3D" id="3.40.50.880">
    <property type="match status" value="1"/>
</dbReference>
<organism evidence="5 6">
    <name type="scientific">Tamilnaduibacter salinus</name>
    <dbReference type="NCBI Taxonomy" id="1484056"/>
    <lineage>
        <taxon>Bacteria</taxon>
        <taxon>Pseudomonadati</taxon>
        <taxon>Pseudomonadota</taxon>
        <taxon>Gammaproteobacteria</taxon>
        <taxon>Pseudomonadales</taxon>
        <taxon>Marinobacteraceae</taxon>
        <taxon>Tamilnaduibacter</taxon>
    </lineage>
</organism>
<dbReference type="InterPro" id="IPR052158">
    <property type="entry name" value="INH-QAR"/>
</dbReference>
<evidence type="ECO:0000313" key="6">
    <source>
        <dbReference type="Proteomes" id="UP000218332"/>
    </source>
</evidence>
<dbReference type="AlphaFoldDB" id="A0A2A2I2S6"/>
<protein>
    <submittedName>
        <fullName evidence="5">AraC family transcriptional regulator</fullName>
    </submittedName>
</protein>